<gene>
    <name evidence="1" type="ORF">UFOPK1493_03007</name>
</gene>
<evidence type="ECO:0000313" key="1">
    <source>
        <dbReference type="EMBL" id="CAB4580174.1"/>
    </source>
</evidence>
<dbReference type="EMBL" id="CAEZSR010000147">
    <property type="protein sequence ID" value="CAB4580174.1"/>
    <property type="molecule type" value="Genomic_DNA"/>
</dbReference>
<dbReference type="AlphaFoldDB" id="A0A6J6EZR2"/>
<sequence>MGFALVGFAFVGFAFVGFEVVDRGVVGGEVDVGEEADEGVVATLLGVAAQQVGASVVAVLLTAGGPVAFELGLFELVEEGGELRAVDVGAGDDEAELVVAEGE</sequence>
<proteinExistence type="predicted"/>
<organism evidence="1">
    <name type="scientific">freshwater metagenome</name>
    <dbReference type="NCBI Taxonomy" id="449393"/>
    <lineage>
        <taxon>unclassified sequences</taxon>
        <taxon>metagenomes</taxon>
        <taxon>ecological metagenomes</taxon>
    </lineage>
</organism>
<name>A0A6J6EZR2_9ZZZZ</name>
<reference evidence="1" key="1">
    <citation type="submission" date="2020-05" db="EMBL/GenBank/DDBJ databases">
        <authorList>
            <person name="Chiriac C."/>
            <person name="Salcher M."/>
            <person name="Ghai R."/>
            <person name="Kavagutti S V."/>
        </authorList>
    </citation>
    <scope>NUCLEOTIDE SEQUENCE</scope>
</reference>
<protein>
    <submittedName>
        <fullName evidence="1">Unannotated protein</fullName>
    </submittedName>
</protein>
<accession>A0A6J6EZR2</accession>